<keyword evidence="2" id="KW-1185">Reference proteome</keyword>
<dbReference type="Proteomes" id="UP000886998">
    <property type="component" value="Unassembled WGS sequence"/>
</dbReference>
<reference evidence="1" key="1">
    <citation type="submission" date="2020-08" db="EMBL/GenBank/DDBJ databases">
        <title>Multicomponent nature underlies the extraordinary mechanical properties of spider dragline silk.</title>
        <authorList>
            <person name="Kono N."/>
            <person name="Nakamura H."/>
            <person name="Mori M."/>
            <person name="Yoshida Y."/>
            <person name="Ohtoshi R."/>
            <person name="Malay A.D."/>
            <person name="Moran D.A.P."/>
            <person name="Tomita M."/>
            <person name="Numata K."/>
            <person name="Arakawa K."/>
        </authorList>
    </citation>
    <scope>NUCLEOTIDE SEQUENCE</scope>
</reference>
<dbReference type="AlphaFoldDB" id="A0A8X6IG34"/>
<name>A0A8X6IG34_9ARAC</name>
<protein>
    <submittedName>
        <fullName evidence="1">Transposon Ty3-G Gag-Pol polyprotein</fullName>
    </submittedName>
</protein>
<dbReference type="OrthoDB" id="6537778at2759"/>
<evidence type="ECO:0000313" key="1">
    <source>
        <dbReference type="EMBL" id="GFS41783.1"/>
    </source>
</evidence>
<gene>
    <name evidence="1" type="primary">TY3B-G_337</name>
    <name evidence="1" type="ORF">TNIN_192101</name>
</gene>
<organism evidence="1 2">
    <name type="scientific">Trichonephila inaurata madagascariensis</name>
    <dbReference type="NCBI Taxonomy" id="2747483"/>
    <lineage>
        <taxon>Eukaryota</taxon>
        <taxon>Metazoa</taxon>
        <taxon>Ecdysozoa</taxon>
        <taxon>Arthropoda</taxon>
        <taxon>Chelicerata</taxon>
        <taxon>Arachnida</taxon>
        <taxon>Araneae</taxon>
        <taxon>Araneomorphae</taxon>
        <taxon>Entelegynae</taxon>
        <taxon>Araneoidea</taxon>
        <taxon>Nephilidae</taxon>
        <taxon>Trichonephila</taxon>
        <taxon>Trichonephila inaurata</taxon>
    </lineage>
</organism>
<sequence length="158" mass="17920">MLNILNISIEGNKSELCNSILSLLTNLNELLFKSEVTSLSKSEDEINENRNKSYSSMQADGVEKIFDLEINEMCFGNGSRNKRIYATSNVSTNYSDIENTVSKFNAEPHENVINWIKHFENIAQLFDLSNLQNFVFAERALGGIATLFIKTELEINSR</sequence>
<comment type="caution">
    <text evidence="1">The sequence shown here is derived from an EMBL/GenBank/DDBJ whole genome shotgun (WGS) entry which is preliminary data.</text>
</comment>
<dbReference type="EMBL" id="BMAV01025481">
    <property type="protein sequence ID" value="GFS41783.1"/>
    <property type="molecule type" value="Genomic_DNA"/>
</dbReference>
<accession>A0A8X6IG34</accession>
<proteinExistence type="predicted"/>
<evidence type="ECO:0000313" key="2">
    <source>
        <dbReference type="Proteomes" id="UP000886998"/>
    </source>
</evidence>